<name>A0ABV2BP86_9GAMM</name>
<protein>
    <submittedName>
        <fullName evidence="1">Cupin domain-containing protein</fullName>
    </submittedName>
</protein>
<gene>
    <name evidence="1" type="ORF">ABVT43_01315</name>
</gene>
<dbReference type="Gene3D" id="2.60.120.650">
    <property type="entry name" value="Cupin"/>
    <property type="match status" value="1"/>
</dbReference>
<evidence type="ECO:0000313" key="2">
    <source>
        <dbReference type="Proteomes" id="UP001548189"/>
    </source>
</evidence>
<dbReference type="Pfam" id="PF08007">
    <property type="entry name" value="JmjC_2"/>
    <property type="match status" value="1"/>
</dbReference>
<dbReference type="InterPro" id="IPR039994">
    <property type="entry name" value="NO66-like"/>
</dbReference>
<proteinExistence type="predicted"/>
<dbReference type="PANTHER" id="PTHR13096:SF8">
    <property type="entry name" value="RIBOSOMAL OXYGENASE 1"/>
    <property type="match status" value="1"/>
</dbReference>
<evidence type="ECO:0000313" key="1">
    <source>
        <dbReference type="EMBL" id="MET1253753.1"/>
    </source>
</evidence>
<dbReference type="Proteomes" id="UP001548189">
    <property type="component" value="Unassembled WGS sequence"/>
</dbReference>
<dbReference type="EMBL" id="JBEVCJ010000001">
    <property type="protein sequence ID" value="MET1253753.1"/>
    <property type="molecule type" value="Genomic_DNA"/>
</dbReference>
<accession>A0ABV2BP86</accession>
<keyword evidence="2" id="KW-1185">Reference proteome</keyword>
<dbReference type="Gene3D" id="3.40.366.30">
    <property type="entry name" value="50S ribosomal protein L16 arginine hydroxylase, Chain A, Domain 2"/>
    <property type="match status" value="1"/>
</dbReference>
<dbReference type="InterPro" id="IPR003347">
    <property type="entry name" value="JmjC_dom"/>
</dbReference>
<dbReference type="PANTHER" id="PTHR13096">
    <property type="entry name" value="MINA53 MYC INDUCED NUCLEAR ANTIGEN"/>
    <property type="match status" value="1"/>
</dbReference>
<dbReference type="SUPFAM" id="SSF51197">
    <property type="entry name" value="Clavaminate synthase-like"/>
    <property type="match status" value="1"/>
</dbReference>
<dbReference type="CDD" id="cd02208">
    <property type="entry name" value="cupin_RmlC-like"/>
    <property type="match status" value="1"/>
</dbReference>
<organism evidence="1 2">
    <name type="scientific">Aliikangiella maris</name>
    <dbReference type="NCBI Taxonomy" id="3162458"/>
    <lineage>
        <taxon>Bacteria</taxon>
        <taxon>Pseudomonadati</taxon>
        <taxon>Pseudomonadota</taxon>
        <taxon>Gammaproteobacteria</taxon>
        <taxon>Oceanospirillales</taxon>
        <taxon>Pleioneaceae</taxon>
        <taxon>Aliikangiella</taxon>
    </lineage>
</organism>
<dbReference type="PROSITE" id="PS51184">
    <property type="entry name" value="JMJC"/>
    <property type="match status" value="1"/>
</dbReference>
<comment type="caution">
    <text evidence="1">The sequence shown here is derived from an EMBL/GenBank/DDBJ whole genome shotgun (WGS) entry which is preliminary data.</text>
</comment>
<sequence>MQLNQFNPEAFLRKHWQKSPCLLSKAISNPTSFISADELAGLSLDEEVESRLIYLQQNQWHLEHGPFEESLFSRLPANNWTLLIQTADHWLTEVQPFLQGFNFIPRWRFDDLMISYATDGGGVGPHFDNYDVFIVQIEGTRRWQVGAKGDTDARSELINGLLHLESFTPIIDTLLEPGDILYIPPDTAHWGQSVGESISYSVGYRAPQTKDIMALLANHFDAGSQCPNTQNLFFSDPYRAHTNTAKIEPELIEWAQQELAKIANNKSLICQLLSQHLSQSKLDKFFDTTNYLATDIQKAHTIRLNPEVNYNWAELDDKIFISIEGEQFVFETTFRKPLTTLLSGKPVNIHELNSENIRFDFYQSLATILNKGYIEFDD</sequence>
<reference evidence="1 2" key="1">
    <citation type="submission" date="2024-06" db="EMBL/GenBank/DDBJ databases">
        <authorList>
            <person name="Li F."/>
        </authorList>
    </citation>
    <scope>NUCLEOTIDE SEQUENCE [LARGE SCALE GENOMIC DNA]</scope>
    <source>
        <strain evidence="1 2">GXAS 311</strain>
    </source>
</reference>
<dbReference type="SMART" id="SM00558">
    <property type="entry name" value="JmjC"/>
    <property type="match status" value="1"/>
</dbReference>